<evidence type="ECO:0000313" key="5">
    <source>
        <dbReference type="EMBL" id="EIE22929.1"/>
    </source>
</evidence>
<evidence type="ECO:0000259" key="4">
    <source>
        <dbReference type="Pfam" id="PF07699"/>
    </source>
</evidence>
<evidence type="ECO:0000256" key="1">
    <source>
        <dbReference type="SAM" id="MobiDB-lite"/>
    </source>
</evidence>
<dbReference type="InterPro" id="IPR009030">
    <property type="entry name" value="Growth_fac_rcpt_cys_sf"/>
</dbReference>
<keyword evidence="2" id="KW-0472">Membrane</keyword>
<dbReference type="Proteomes" id="UP000007264">
    <property type="component" value="Unassembled WGS sequence"/>
</dbReference>
<evidence type="ECO:0000313" key="6">
    <source>
        <dbReference type="Proteomes" id="UP000007264"/>
    </source>
</evidence>
<dbReference type="GeneID" id="17040916"/>
<dbReference type="STRING" id="574566.I0YX10"/>
<dbReference type="InterPro" id="IPR013783">
    <property type="entry name" value="Ig-like_fold"/>
</dbReference>
<dbReference type="InterPro" id="IPR002909">
    <property type="entry name" value="IPT_dom"/>
</dbReference>
<dbReference type="InterPro" id="IPR011641">
    <property type="entry name" value="Tyr-kin_ephrin_A/B_rcpt-like"/>
</dbReference>
<evidence type="ECO:0000259" key="3">
    <source>
        <dbReference type="Pfam" id="PF01833"/>
    </source>
</evidence>
<evidence type="ECO:0008006" key="7">
    <source>
        <dbReference type="Google" id="ProtNLM"/>
    </source>
</evidence>
<dbReference type="Gene3D" id="2.10.50.10">
    <property type="entry name" value="Tumor Necrosis Factor Receptor, subunit A, domain 2"/>
    <property type="match status" value="1"/>
</dbReference>
<comment type="caution">
    <text evidence="5">The sequence shown here is derived from an EMBL/GenBank/DDBJ whole genome shotgun (WGS) entry which is preliminary data.</text>
</comment>
<protein>
    <recommendedName>
        <fullName evidence="7">Tyrosine-protein kinase ephrin type A/B receptor-like domain-containing protein</fullName>
    </recommendedName>
</protein>
<dbReference type="Gene3D" id="2.60.40.10">
    <property type="entry name" value="Immunoglobulins"/>
    <property type="match status" value="1"/>
</dbReference>
<dbReference type="OrthoDB" id="546201at2759"/>
<organism evidence="5 6">
    <name type="scientific">Coccomyxa subellipsoidea (strain C-169)</name>
    <name type="common">Green microalga</name>
    <dbReference type="NCBI Taxonomy" id="574566"/>
    <lineage>
        <taxon>Eukaryota</taxon>
        <taxon>Viridiplantae</taxon>
        <taxon>Chlorophyta</taxon>
        <taxon>core chlorophytes</taxon>
        <taxon>Trebouxiophyceae</taxon>
        <taxon>Trebouxiophyceae incertae sedis</taxon>
        <taxon>Coccomyxaceae</taxon>
        <taxon>Coccomyxa</taxon>
        <taxon>Coccomyxa subellipsoidea</taxon>
    </lineage>
</organism>
<reference evidence="5 6" key="1">
    <citation type="journal article" date="2012" name="Genome Biol.">
        <title>The genome of the polar eukaryotic microalga coccomyxa subellipsoidea reveals traits of cold adaptation.</title>
        <authorList>
            <person name="Blanc G."/>
            <person name="Agarkova I."/>
            <person name="Grimwood J."/>
            <person name="Kuo A."/>
            <person name="Brueggeman A."/>
            <person name="Dunigan D."/>
            <person name="Gurnon J."/>
            <person name="Ladunga I."/>
            <person name="Lindquist E."/>
            <person name="Lucas S."/>
            <person name="Pangilinan J."/>
            <person name="Proschold T."/>
            <person name="Salamov A."/>
            <person name="Schmutz J."/>
            <person name="Weeks D."/>
            <person name="Yamada T."/>
            <person name="Claverie J.M."/>
            <person name="Grigoriev I."/>
            <person name="Van Etten J."/>
            <person name="Lomsadze A."/>
            <person name="Borodovsky M."/>
        </authorList>
    </citation>
    <scope>NUCLEOTIDE SEQUENCE [LARGE SCALE GENOMIC DNA]</scope>
    <source>
        <strain evidence="5 6">C-169</strain>
    </source>
</reference>
<dbReference type="RefSeq" id="XP_005647473.1">
    <property type="nucleotide sequence ID" value="XM_005647416.1"/>
</dbReference>
<dbReference type="CDD" id="cd00102">
    <property type="entry name" value="IPT"/>
    <property type="match status" value="1"/>
</dbReference>
<evidence type="ECO:0000256" key="2">
    <source>
        <dbReference type="SAM" id="Phobius"/>
    </source>
</evidence>
<dbReference type="SUPFAM" id="SSF57184">
    <property type="entry name" value="Growth factor receptor domain"/>
    <property type="match status" value="1"/>
</dbReference>
<accession>I0YX10</accession>
<dbReference type="SUPFAM" id="SSF81296">
    <property type="entry name" value="E set domains"/>
    <property type="match status" value="1"/>
</dbReference>
<gene>
    <name evidence="5" type="ORF">COCSUDRAFT_47747</name>
</gene>
<dbReference type="KEGG" id="csl:COCSUDRAFT_47747"/>
<keyword evidence="2" id="KW-0812">Transmembrane</keyword>
<sequence length="1337" mass="138891">MTAILSALTISAAPMFSLLAADIVVLTVAPTKLWRVAVFSVEPEVGPLTGGTEVTLEGEGFSPPMSCMLSNGTFAQTVNAKVQNGSLATCVVPPWPIISLNGTNGTIVDFKVAINSCLFGFSYGYYLNPLVRRVHPETGPRYGSFPLTLYLEDSLDVLMGGKEEMLRPALRIQGASEDGGDLLLQANLTEDRRAIMATTPSSTGPLTAGSHLLHVSLNGQFAGLNTSDMVINVEGPVAAMGAPYIYRSGAGALEVSVNLDGPNALFVTAQLTVAQRLLSSDGRTLVKALSAPAAATLLSTDIVSWMPGESGRRNVTLHLGLLDASQPPQALLLRLGNVTNADLSLEQSSTVISDIPAANLTTGFTLNPNQVAYPGDAVIVPVSIRNPLLRAPAAVFYTVESTTGEDPAEYIPEEALEGVLSWDQDVGRSLNLTLPVNWSSVPPEAEYRLSVKVEAAWQAEVEGPAGGAIAVHLFGVQPGQCPPGSYRQNSTEQELEQRQPEYGVGQDARLQAIVVRSANGSVFDLSSTFRPNVAEYGVAVPPSFGYGSLCLLPIQEDALVEVYGPDAAHIEERRVAKEGTDDVHNRRALLGDGSAPGAVAAADAPVMPAGLPFQAPAAAPLVSPGGKAVALGQAGVAAMPAKAGAVAAAGDVCRSRSWPLALEPGQNQFTLMVTATPMAPMASHVNSSKMALVQLQGRPVNATTSGPSESPAAAAPWRPSPSLLGASGPAKAAVGPANSSVVYSLSVVQLADPEHAEMTQLNATTSTKELLCVCGEGCPGATRNSSGAAGGCRPNLPMWLNVSHRTDWVSLQPGLRWPGVPGLRVEVNGQVLSQGGDVSADQVEDTTAETRTRAQADFLPVALVLGLSPGVPVEVPIVVIAEDGVTSLRYFLHIVRDQPPANATSPASSAEGSGGFVGGSIGGSVGGSLANGPSSGALHFVRSGAGMGGAVDEKDSKAADLATTLAAQEAPLQPGWPVPPSRQPWCGTCPAGWASTTINAQHCSLCSPGSFAASRRSPECAPCANGTYAYSWGSTHCNHCIIGTYAPRQGSKLCMMCPTNTTNLEDGSYDCPVAVLPGASLAARYAVIVSFGVYLNGTSLDDIAHKVGVNASSVAILEHLIRSDTASAFNISVGDVNVTGISQVSRRVLYVNVTATLGVDVPPNASADDIKTALEVTNLSADDPIAMLADNPDRFFGRTTKALDVTAEPDGVPPQRKEYRPGGGRSALAAAWPAIAGVCLAVLLGGCAALNLLRRRSKRAARLYDALLERCSRCHPNRRIGWAPQVNATGAEDASNVTLSGGGLTARSKRASFIQVQDAEPMYTFTAYSDGQMRRSK</sequence>
<dbReference type="Pfam" id="PF01833">
    <property type="entry name" value="TIG"/>
    <property type="match status" value="1"/>
</dbReference>
<dbReference type="InterPro" id="IPR014756">
    <property type="entry name" value="Ig_E-set"/>
</dbReference>
<feature type="compositionally biased region" description="Low complexity" evidence="1">
    <location>
        <begin position="702"/>
        <end position="720"/>
    </location>
</feature>
<feature type="domain" description="Tyrosine-protein kinase ephrin type A/B receptor-like" evidence="4">
    <location>
        <begin position="1026"/>
        <end position="1068"/>
    </location>
</feature>
<dbReference type="PANTHER" id="PTHR46967">
    <property type="entry name" value="INSULIN-LIKE GROWTH FACTOR BINDING PROTEIN,N-TERMINAL"/>
    <property type="match status" value="1"/>
</dbReference>
<dbReference type="SMART" id="SM01411">
    <property type="entry name" value="Ephrin_rec_like"/>
    <property type="match status" value="2"/>
</dbReference>
<proteinExistence type="predicted"/>
<name>I0YX10_COCSC</name>
<keyword evidence="2" id="KW-1133">Transmembrane helix</keyword>
<dbReference type="Pfam" id="PF07699">
    <property type="entry name" value="Ephrin_rec_like"/>
    <property type="match status" value="1"/>
</dbReference>
<dbReference type="PANTHER" id="PTHR46967:SF1">
    <property type="entry name" value="KERATIN-ASSOCIATED PROTEIN 16-1-LIKE"/>
    <property type="match status" value="1"/>
</dbReference>
<feature type="region of interest" description="Disordered" evidence="1">
    <location>
        <begin position="699"/>
        <end position="720"/>
    </location>
</feature>
<feature type="domain" description="IPT/TIG" evidence="3">
    <location>
        <begin position="40"/>
        <end position="104"/>
    </location>
</feature>
<dbReference type="eggNOG" id="ENOG502RRD9">
    <property type="taxonomic scope" value="Eukaryota"/>
</dbReference>
<feature type="transmembrane region" description="Helical" evidence="2">
    <location>
        <begin position="1230"/>
        <end position="1253"/>
    </location>
</feature>
<dbReference type="EMBL" id="AGSI01000009">
    <property type="protein sequence ID" value="EIE22929.1"/>
    <property type="molecule type" value="Genomic_DNA"/>
</dbReference>
<keyword evidence="6" id="KW-1185">Reference proteome</keyword>